<dbReference type="AlphaFoldDB" id="A0A2T0LNS7"/>
<proteinExistence type="predicted"/>
<gene>
    <name evidence="2" type="ORF">B0I32_14931</name>
</gene>
<organism evidence="2 3">
    <name type="scientific">Nonomuraea fuscirosea</name>
    <dbReference type="NCBI Taxonomy" id="1291556"/>
    <lineage>
        <taxon>Bacteria</taxon>
        <taxon>Bacillati</taxon>
        <taxon>Actinomycetota</taxon>
        <taxon>Actinomycetes</taxon>
        <taxon>Streptosporangiales</taxon>
        <taxon>Streptosporangiaceae</taxon>
        <taxon>Nonomuraea</taxon>
    </lineage>
</organism>
<dbReference type="InterPro" id="IPR008145">
    <property type="entry name" value="GK/Ca_channel_bsu"/>
</dbReference>
<reference evidence="2 3" key="1">
    <citation type="submission" date="2018-03" db="EMBL/GenBank/DDBJ databases">
        <title>Genomic Encyclopedia of Type Strains, Phase III (KMG-III): the genomes of soil and plant-associated and newly described type strains.</title>
        <authorList>
            <person name="Whitman W."/>
        </authorList>
    </citation>
    <scope>NUCLEOTIDE SEQUENCE [LARGE SCALE GENOMIC DNA]</scope>
    <source>
        <strain evidence="2 3">CGMCC 4.7104</strain>
    </source>
</reference>
<dbReference type="Proteomes" id="UP000238312">
    <property type="component" value="Unassembled WGS sequence"/>
</dbReference>
<keyword evidence="2" id="KW-0418">Kinase</keyword>
<dbReference type="SUPFAM" id="SSF52540">
    <property type="entry name" value="P-loop containing nucleoside triphosphate hydrolases"/>
    <property type="match status" value="1"/>
</dbReference>
<accession>A0A2T0LNS7</accession>
<sequence>MMGIVLYGPPASGKSTATVALRKLDPRFTLVRKLKTGNRRGTEYDFVSAAELATLRDAGRLLAESHRYGNTYAIDRHQIDQLTSTGRVPIVHLGNIADIQRLVQAAPWLTVLLWVSRQVCEQRSRQRGDSDTLHRLQAWDETLTDLGANDDGLFHHRFHTDQASPDEIAHVIASRFFEKREVPLGQRA</sequence>
<evidence type="ECO:0000259" key="1">
    <source>
        <dbReference type="Pfam" id="PF00625"/>
    </source>
</evidence>
<dbReference type="InterPro" id="IPR027417">
    <property type="entry name" value="P-loop_NTPase"/>
</dbReference>
<evidence type="ECO:0000313" key="3">
    <source>
        <dbReference type="Proteomes" id="UP000238312"/>
    </source>
</evidence>
<keyword evidence="3" id="KW-1185">Reference proteome</keyword>
<dbReference type="Gene3D" id="3.40.50.300">
    <property type="entry name" value="P-loop containing nucleotide triphosphate hydrolases"/>
    <property type="match status" value="1"/>
</dbReference>
<evidence type="ECO:0000313" key="2">
    <source>
        <dbReference type="EMBL" id="PRX44902.1"/>
    </source>
</evidence>
<comment type="caution">
    <text evidence="2">The sequence shown here is derived from an EMBL/GenBank/DDBJ whole genome shotgun (WGS) entry which is preliminary data.</text>
</comment>
<feature type="domain" description="Guanylate kinase/L-type calcium channel beta subunit" evidence="1">
    <location>
        <begin position="4"/>
        <end position="132"/>
    </location>
</feature>
<protein>
    <submittedName>
        <fullName evidence="2">Guanylate kinase</fullName>
    </submittedName>
</protein>
<dbReference type="OrthoDB" id="3575979at2"/>
<name>A0A2T0LNS7_9ACTN</name>
<dbReference type="Pfam" id="PF00625">
    <property type="entry name" value="Guanylate_kin"/>
    <property type="match status" value="1"/>
</dbReference>
<dbReference type="RefSeq" id="WP_106253248.1">
    <property type="nucleotide sequence ID" value="NZ_PVNG01000049.1"/>
</dbReference>
<dbReference type="GO" id="GO:0016301">
    <property type="term" value="F:kinase activity"/>
    <property type="evidence" value="ECO:0007669"/>
    <property type="project" value="UniProtKB-KW"/>
</dbReference>
<keyword evidence="2" id="KW-0808">Transferase</keyword>
<dbReference type="EMBL" id="PVNG01000049">
    <property type="protein sequence ID" value="PRX44902.1"/>
    <property type="molecule type" value="Genomic_DNA"/>
</dbReference>